<name>A0ABT9J1P2_9BACL</name>
<dbReference type="EMBL" id="JAVAMP010000008">
    <property type="protein sequence ID" value="MDP5275527.1"/>
    <property type="molecule type" value="Genomic_DNA"/>
</dbReference>
<dbReference type="SFLD" id="SFLDS00028">
    <property type="entry name" value="Proline_Racemase"/>
    <property type="match status" value="1"/>
</dbReference>
<dbReference type="Pfam" id="PF05544">
    <property type="entry name" value="Pro_racemase"/>
    <property type="match status" value="1"/>
</dbReference>
<dbReference type="PANTHER" id="PTHR33442">
    <property type="entry name" value="TRANS-3-HYDROXY-L-PROLINE DEHYDRATASE"/>
    <property type="match status" value="1"/>
</dbReference>
<organism evidence="2 3">
    <name type="scientific">Chengkuizengella axinellae</name>
    <dbReference type="NCBI Taxonomy" id="3064388"/>
    <lineage>
        <taxon>Bacteria</taxon>
        <taxon>Bacillati</taxon>
        <taxon>Bacillota</taxon>
        <taxon>Bacilli</taxon>
        <taxon>Bacillales</taxon>
        <taxon>Paenibacillaceae</taxon>
        <taxon>Chengkuizengella</taxon>
    </lineage>
</organism>
<comment type="similarity">
    <text evidence="1">Belongs to the proline racemase family.</text>
</comment>
<accession>A0ABT9J1P2</accession>
<dbReference type="RefSeq" id="WP_305992834.1">
    <property type="nucleotide sequence ID" value="NZ_JAVAMP010000008.1"/>
</dbReference>
<dbReference type="SUPFAM" id="SSF54506">
    <property type="entry name" value="Diaminopimelate epimerase-like"/>
    <property type="match status" value="1"/>
</dbReference>
<dbReference type="PANTHER" id="PTHR33442:SF1">
    <property type="entry name" value="TRANS-3-HYDROXY-L-PROLINE DEHYDRATASE"/>
    <property type="match status" value="1"/>
</dbReference>
<dbReference type="PIRSF" id="PIRSF029792">
    <property type="entry name" value="Pro_racemase"/>
    <property type="match status" value="1"/>
</dbReference>
<sequence length="327" mass="36318">MEMVKHFTTTDLHAAGEPLRVITAGIPYLKGKTMLEKQGYFNENYGYVKKILLSEPRGHLGMKGCIITPPDDAASDCGILFLQHEEVSSLCSHSIVAVVTYLLETGVVRLSDEKQQVIIDTLAGKVITNPVYERSQVKSVSFDYLPAYVYKENITLNILKKEMTVNLAFCDSFYAIVNAAKIDLNIEIDRLPELHRWSKYIRNELTNILPDNQSIKGVVFCESPPLSKADIRQVTVFDNGQIERSPFGAGSATHMALLKNEGKLGVGDSMIYESIVGASTKCKISSINEEVFNTSVISRINARAFITGMHQFVVDPSDPLFDGFLLK</sequence>
<gene>
    <name evidence="2" type="ORF">Q5Y73_15565</name>
</gene>
<evidence type="ECO:0000256" key="1">
    <source>
        <dbReference type="ARBA" id="ARBA00007529"/>
    </source>
</evidence>
<protein>
    <submittedName>
        <fullName evidence="2">Proline racemase family protein</fullName>
    </submittedName>
</protein>
<keyword evidence="3" id="KW-1185">Reference proteome</keyword>
<dbReference type="Proteomes" id="UP001231941">
    <property type="component" value="Unassembled WGS sequence"/>
</dbReference>
<dbReference type="Gene3D" id="3.10.310.10">
    <property type="entry name" value="Diaminopimelate Epimerase, Chain A, domain 1"/>
    <property type="match status" value="2"/>
</dbReference>
<dbReference type="InterPro" id="IPR008794">
    <property type="entry name" value="Pro_racemase_fam"/>
</dbReference>
<evidence type="ECO:0000313" key="3">
    <source>
        <dbReference type="Proteomes" id="UP001231941"/>
    </source>
</evidence>
<comment type="caution">
    <text evidence="2">The sequence shown here is derived from an EMBL/GenBank/DDBJ whole genome shotgun (WGS) entry which is preliminary data.</text>
</comment>
<reference evidence="2 3" key="1">
    <citation type="submission" date="2023-08" db="EMBL/GenBank/DDBJ databases">
        <authorList>
            <person name="Park J.-S."/>
        </authorList>
    </citation>
    <scope>NUCLEOTIDE SEQUENCE [LARGE SCALE GENOMIC DNA]</scope>
    <source>
        <strain evidence="2 3">2205SS18-9</strain>
    </source>
</reference>
<evidence type="ECO:0000313" key="2">
    <source>
        <dbReference type="EMBL" id="MDP5275527.1"/>
    </source>
</evidence>
<proteinExistence type="inferred from homology"/>